<protein>
    <submittedName>
        <fullName evidence="2 3">Uncharacterized protein</fullName>
    </submittedName>
</protein>
<dbReference type="HOGENOM" id="CLU_681898_0_0_1"/>
<dbReference type="OMA" id="NAMNEQS"/>
<dbReference type="eggNOG" id="KOG4817">
    <property type="taxonomic scope" value="Eukaryota"/>
</dbReference>
<accession>B0X334</accession>
<reference evidence="3" key="2">
    <citation type="submission" date="2021-02" db="UniProtKB">
        <authorList>
            <consortium name="EnsemblMetazoa"/>
        </authorList>
    </citation>
    <scope>IDENTIFICATION</scope>
    <source>
        <strain evidence="3">JHB</strain>
    </source>
</reference>
<dbReference type="STRING" id="7176.B0X334"/>
<dbReference type="KEGG" id="cqu:CpipJ_CPIJ013995"/>
<feature type="compositionally biased region" description="Polar residues" evidence="1">
    <location>
        <begin position="47"/>
        <end position="61"/>
    </location>
</feature>
<feature type="compositionally biased region" description="Low complexity" evidence="1">
    <location>
        <begin position="31"/>
        <end position="46"/>
    </location>
</feature>
<dbReference type="VEuPathDB" id="VectorBase:CQUJHB008093"/>
<keyword evidence="4" id="KW-1185">Reference proteome</keyword>
<gene>
    <name evidence="3" type="primary">6046932</name>
    <name evidence="2" type="ORF">CpipJ_CPIJ013995</name>
</gene>
<feature type="compositionally biased region" description="Basic and acidic residues" evidence="1">
    <location>
        <begin position="383"/>
        <end position="397"/>
    </location>
</feature>
<evidence type="ECO:0000313" key="4">
    <source>
        <dbReference type="Proteomes" id="UP000002320"/>
    </source>
</evidence>
<dbReference type="Proteomes" id="UP000002320">
    <property type="component" value="Unassembled WGS sequence"/>
</dbReference>
<feature type="region of interest" description="Disordered" evidence="1">
    <location>
        <begin position="1"/>
        <end position="61"/>
    </location>
</feature>
<reference evidence="2" key="1">
    <citation type="submission" date="2007-03" db="EMBL/GenBank/DDBJ databases">
        <title>Annotation of Culex pipiens quinquefasciatus.</title>
        <authorList>
            <consortium name="The Broad Institute Genome Sequencing Platform"/>
            <person name="Atkinson P.W."/>
            <person name="Hemingway J."/>
            <person name="Christensen B.M."/>
            <person name="Higgs S."/>
            <person name="Kodira C."/>
            <person name="Hannick L."/>
            <person name="Megy K."/>
            <person name="O'Leary S."/>
            <person name="Pearson M."/>
            <person name="Haas B.J."/>
            <person name="Mauceli E."/>
            <person name="Wortman J.R."/>
            <person name="Lee N.H."/>
            <person name="Guigo R."/>
            <person name="Stanke M."/>
            <person name="Alvarado L."/>
            <person name="Amedeo P."/>
            <person name="Antoine C.H."/>
            <person name="Arensburger P."/>
            <person name="Bidwell S.L."/>
            <person name="Crawford M."/>
            <person name="Camaro F."/>
            <person name="Devon K."/>
            <person name="Engels R."/>
            <person name="Hammond M."/>
            <person name="Howarth C."/>
            <person name="Koehrsen M."/>
            <person name="Lawson D."/>
            <person name="Montgomery P."/>
            <person name="Nene V."/>
            <person name="Nusbaum C."/>
            <person name="Puiu D."/>
            <person name="Romero-Severson J."/>
            <person name="Severson D.W."/>
            <person name="Shumway M."/>
            <person name="Sisk P."/>
            <person name="Stolte C."/>
            <person name="Zeng Q."/>
            <person name="Eisenstadt E."/>
            <person name="Fraser-Liggett C."/>
            <person name="Strausberg R."/>
            <person name="Galagan J."/>
            <person name="Birren B."/>
            <person name="Collins F.H."/>
        </authorList>
    </citation>
    <scope>NUCLEOTIDE SEQUENCE [LARGE SCALE GENOMIC DNA]</scope>
    <source>
        <strain evidence="2">JHB</strain>
    </source>
</reference>
<dbReference type="EnsemblMetazoa" id="CPIJ013995-RA">
    <property type="protein sequence ID" value="CPIJ013995-PA"/>
    <property type="gene ID" value="CPIJ013995"/>
</dbReference>
<dbReference type="InParanoid" id="B0X334"/>
<evidence type="ECO:0000313" key="2">
    <source>
        <dbReference type="EMBL" id="EDS39536.1"/>
    </source>
</evidence>
<organism>
    <name type="scientific">Culex quinquefasciatus</name>
    <name type="common">Southern house mosquito</name>
    <name type="synonym">Culex pungens</name>
    <dbReference type="NCBI Taxonomy" id="7176"/>
    <lineage>
        <taxon>Eukaryota</taxon>
        <taxon>Metazoa</taxon>
        <taxon>Ecdysozoa</taxon>
        <taxon>Arthropoda</taxon>
        <taxon>Hexapoda</taxon>
        <taxon>Insecta</taxon>
        <taxon>Pterygota</taxon>
        <taxon>Neoptera</taxon>
        <taxon>Endopterygota</taxon>
        <taxon>Diptera</taxon>
        <taxon>Nematocera</taxon>
        <taxon>Culicoidea</taxon>
        <taxon>Culicidae</taxon>
        <taxon>Culicinae</taxon>
        <taxon>Culicini</taxon>
        <taxon>Culex</taxon>
        <taxon>Culex</taxon>
    </lineage>
</organism>
<dbReference type="VEuPathDB" id="VectorBase:CPIJ013995"/>
<proteinExistence type="predicted"/>
<evidence type="ECO:0000313" key="3">
    <source>
        <dbReference type="EnsemblMetazoa" id="CPIJ013995-PA"/>
    </source>
</evidence>
<name>B0X334_CULQU</name>
<feature type="region of interest" description="Disordered" evidence="1">
    <location>
        <begin position="162"/>
        <end position="299"/>
    </location>
</feature>
<feature type="region of interest" description="Disordered" evidence="1">
    <location>
        <begin position="119"/>
        <end position="140"/>
    </location>
</feature>
<sequence>MYQTLSSQFRMGGAVQTPYNPSPSQQLNNPSTMLISSSTNSLMSSSVKPSSQQIGAIGSKSGSVGQPYGQQYMGMFPPAPPLQNNSFYSNSAGGQSAFFGGAGATQNYGIQAAAAGMFGGHGAQTPSNAPPPPQQQLPNYANTSQFLTSPLLAAQAATSQLYRGGPNGGGPQSAAAAAYMKSNQSHMQDPNGRQLKSPLNSDGLANLKQIPPQASPPHHKGYATTTVSSTGRYPAPIQRPTNYSQPPVPGMHQQRPMRQSNHQQPGGGQPGQPPNMAQVMGGGGGGGNPNKHYYGGQATGRFSPSSLHSTLDHNINQSIILCELRAKTRSPGHRNDGTTAFCSISQVLNNWLFLLLHLPGGHVNVMNDQNMGGGGKPGGNDKVVLDDAGKDHDSKKK</sequence>
<evidence type="ECO:0000256" key="1">
    <source>
        <dbReference type="SAM" id="MobiDB-lite"/>
    </source>
</evidence>
<feature type="compositionally biased region" description="Polar residues" evidence="1">
    <location>
        <begin position="17"/>
        <end position="30"/>
    </location>
</feature>
<feature type="region of interest" description="Disordered" evidence="1">
    <location>
        <begin position="368"/>
        <end position="397"/>
    </location>
</feature>
<dbReference type="EMBL" id="DS232306">
    <property type="protein sequence ID" value="EDS39536.1"/>
    <property type="molecule type" value="Genomic_DNA"/>
</dbReference>
<dbReference type="AlphaFoldDB" id="B0X334"/>